<dbReference type="PANTHER" id="PTHR30204">
    <property type="entry name" value="REDOX-CYCLING DRUG-SENSING TRANSCRIPTIONAL ACTIVATOR SOXR"/>
    <property type="match status" value="1"/>
</dbReference>
<keyword evidence="1" id="KW-0678">Repressor</keyword>
<dbReference type="GO" id="GO:0003677">
    <property type="term" value="F:DNA binding"/>
    <property type="evidence" value="ECO:0007669"/>
    <property type="project" value="UniProtKB-KW"/>
</dbReference>
<dbReference type="AlphaFoldDB" id="A0A6L6XLD6"/>
<keyword evidence="3 6" id="KW-0238">DNA-binding</keyword>
<dbReference type="SUPFAM" id="SSF46955">
    <property type="entry name" value="Putative DNA-binding domain"/>
    <property type="match status" value="1"/>
</dbReference>
<organism evidence="6 7">
    <name type="scientific">Nocardioides agri</name>
    <dbReference type="NCBI Taxonomy" id="2682843"/>
    <lineage>
        <taxon>Bacteria</taxon>
        <taxon>Bacillati</taxon>
        <taxon>Actinomycetota</taxon>
        <taxon>Actinomycetes</taxon>
        <taxon>Propionibacteriales</taxon>
        <taxon>Nocardioidaceae</taxon>
        <taxon>Nocardioides</taxon>
    </lineage>
</organism>
<evidence type="ECO:0000256" key="2">
    <source>
        <dbReference type="ARBA" id="ARBA00023015"/>
    </source>
</evidence>
<keyword evidence="7" id="KW-1185">Reference proteome</keyword>
<dbReference type="EMBL" id="WSEK01000001">
    <property type="protein sequence ID" value="MVQ47563.1"/>
    <property type="molecule type" value="Genomic_DNA"/>
</dbReference>
<dbReference type="PANTHER" id="PTHR30204:SF69">
    <property type="entry name" value="MERR-FAMILY TRANSCRIPTIONAL REGULATOR"/>
    <property type="match status" value="1"/>
</dbReference>
<evidence type="ECO:0000256" key="1">
    <source>
        <dbReference type="ARBA" id="ARBA00022491"/>
    </source>
</evidence>
<reference evidence="6 7" key="1">
    <citation type="submission" date="2019-12" db="EMBL/GenBank/DDBJ databases">
        <authorList>
            <person name="Huq M.A."/>
        </authorList>
    </citation>
    <scope>NUCLEOTIDE SEQUENCE [LARGE SCALE GENOMIC DNA]</scope>
    <source>
        <strain evidence="6 7">MAH-18</strain>
    </source>
</reference>
<dbReference type="InterPro" id="IPR019278">
    <property type="entry name" value="DICT_dom"/>
</dbReference>
<dbReference type="Pfam" id="PF00376">
    <property type="entry name" value="MerR"/>
    <property type="match status" value="1"/>
</dbReference>
<accession>A0A6L6XLD6</accession>
<sequence>MPRGAVGGHDGVRCGAAVAVVQRQRERPRVLDGGVVEVLGRRPVERGDGAERSSEVVHHVEVIPDRLDIMSKSADLITIGDLAERTGVGAATIRAWEQRHGFPTPLRLPSGHRRYDAHVVELVRDVVRLRDGGRRLDLAIAEATTALSGSASQPPSGSVYAELRRAHPALVGHRLRKSTLIALSWAIEDEFAAQAARPVLFGAFQDQEFYDRSRPRWRELARVARDAVVFADFPVTTSDSAPREVALGPDSPMHREWTVVSDSVELPAALAAWELPGQTAVADRDRIFEAVWTVEPRAVRHAARTCARIAGEHGDPGAPALLHALAEDPRTGVADLASVSTLFNRVVAYVDAVSR</sequence>
<keyword evidence="2" id="KW-0805">Transcription regulation</keyword>
<keyword evidence="4" id="KW-0804">Transcription</keyword>
<evidence type="ECO:0000313" key="6">
    <source>
        <dbReference type="EMBL" id="MVQ47563.1"/>
    </source>
</evidence>
<feature type="domain" description="HTH merR-type" evidence="5">
    <location>
        <begin position="76"/>
        <end position="146"/>
    </location>
</feature>
<name>A0A6L6XLD6_9ACTN</name>
<dbReference type="SMART" id="SM00422">
    <property type="entry name" value="HTH_MERR"/>
    <property type="match status" value="1"/>
</dbReference>
<dbReference type="PROSITE" id="PS50937">
    <property type="entry name" value="HTH_MERR_2"/>
    <property type="match status" value="1"/>
</dbReference>
<dbReference type="Pfam" id="PF10069">
    <property type="entry name" value="DICT"/>
    <property type="match status" value="1"/>
</dbReference>
<dbReference type="Proteomes" id="UP000473525">
    <property type="component" value="Unassembled WGS sequence"/>
</dbReference>
<dbReference type="InterPro" id="IPR000551">
    <property type="entry name" value="MerR-type_HTH_dom"/>
</dbReference>
<dbReference type="InterPro" id="IPR009061">
    <property type="entry name" value="DNA-bd_dom_put_sf"/>
</dbReference>
<protein>
    <submittedName>
        <fullName evidence="6">MerR family DNA-binding transcriptional regulator</fullName>
    </submittedName>
</protein>
<dbReference type="GO" id="GO:0003700">
    <property type="term" value="F:DNA-binding transcription factor activity"/>
    <property type="evidence" value="ECO:0007669"/>
    <property type="project" value="InterPro"/>
</dbReference>
<dbReference type="InterPro" id="IPR047057">
    <property type="entry name" value="MerR_fam"/>
</dbReference>
<evidence type="ECO:0000313" key="7">
    <source>
        <dbReference type="Proteomes" id="UP000473525"/>
    </source>
</evidence>
<evidence type="ECO:0000259" key="5">
    <source>
        <dbReference type="PROSITE" id="PS50937"/>
    </source>
</evidence>
<gene>
    <name evidence="6" type="ORF">GON03_00070</name>
</gene>
<evidence type="ECO:0000256" key="4">
    <source>
        <dbReference type="ARBA" id="ARBA00023163"/>
    </source>
</evidence>
<dbReference type="Gene3D" id="1.10.1660.10">
    <property type="match status" value="1"/>
</dbReference>
<comment type="caution">
    <text evidence="6">The sequence shown here is derived from an EMBL/GenBank/DDBJ whole genome shotgun (WGS) entry which is preliminary data.</text>
</comment>
<proteinExistence type="predicted"/>
<evidence type="ECO:0000256" key="3">
    <source>
        <dbReference type="ARBA" id="ARBA00023125"/>
    </source>
</evidence>